<evidence type="ECO:0000313" key="2">
    <source>
        <dbReference type="EMBL" id="AEF81604.1"/>
    </source>
</evidence>
<sequence>MPAGTINNFYASLEIMWKGMLGLFLVCGALAIVIMIVAKICTPKKKDSTLNN</sequence>
<gene>
    <name evidence="2" type="ordered locus">TREAZ_1850</name>
</gene>
<dbReference type="STRING" id="545695.TREAZ_1850"/>
<dbReference type="KEGG" id="taz:TREAZ_1850"/>
<evidence type="ECO:0000313" key="3">
    <source>
        <dbReference type="Proteomes" id="UP000009222"/>
    </source>
</evidence>
<proteinExistence type="predicted"/>
<dbReference type="InParanoid" id="F5YBF8"/>
<reference evidence="3" key="1">
    <citation type="submission" date="2009-12" db="EMBL/GenBank/DDBJ databases">
        <title>Complete sequence of Treponema azotonutricium strain ZAS-9.</title>
        <authorList>
            <person name="Tetu S.G."/>
            <person name="Matson E."/>
            <person name="Ren Q."/>
            <person name="Seshadri R."/>
            <person name="Elbourne L."/>
            <person name="Hassan K.A."/>
            <person name="Durkin A."/>
            <person name="Radune D."/>
            <person name="Mohamoud Y."/>
            <person name="Shay R."/>
            <person name="Jin S."/>
            <person name="Zhang X."/>
            <person name="Lucey K."/>
            <person name="Ballor N.R."/>
            <person name="Ottesen E."/>
            <person name="Rosenthal R."/>
            <person name="Allen A."/>
            <person name="Leadbetter J.R."/>
            <person name="Paulsen I.T."/>
        </authorList>
    </citation>
    <scope>NUCLEOTIDE SEQUENCE [LARGE SCALE GENOMIC DNA]</scope>
    <source>
        <strain evidence="3">ATCC BAA-888 / DSM 13862 / ZAS-9</strain>
    </source>
</reference>
<dbReference type="HOGENOM" id="CLU_3085880_0_0_12"/>
<keyword evidence="1" id="KW-0472">Membrane</keyword>
<dbReference type="AlphaFoldDB" id="F5YBF8"/>
<organism evidence="2 3">
    <name type="scientific">Leadbettera azotonutricia (strain ATCC BAA-888 / DSM 13862 / ZAS-9)</name>
    <name type="common">Treponema azotonutricium</name>
    <dbReference type="NCBI Taxonomy" id="545695"/>
    <lineage>
        <taxon>Bacteria</taxon>
        <taxon>Pseudomonadati</taxon>
        <taxon>Spirochaetota</taxon>
        <taxon>Spirochaetia</taxon>
        <taxon>Spirochaetales</taxon>
        <taxon>Breznakiellaceae</taxon>
        <taxon>Leadbettera</taxon>
    </lineage>
</organism>
<dbReference type="Proteomes" id="UP000009222">
    <property type="component" value="Chromosome"/>
</dbReference>
<dbReference type="EMBL" id="CP001841">
    <property type="protein sequence ID" value="AEF81604.1"/>
    <property type="molecule type" value="Genomic_DNA"/>
</dbReference>
<feature type="transmembrane region" description="Helical" evidence="1">
    <location>
        <begin position="20"/>
        <end position="38"/>
    </location>
</feature>
<protein>
    <submittedName>
        <fullName evidence="2">Uncharacterized protein</fullName>
    </submittedName>
</protein>
<keyword evidence="3" id="KW-1185">Reference proteome</keyword>
<accession>F5YBF8</accession>
<keyword evidence="1" id="KW-1133">Transmembrane helix</keyword>
<reference evidence="2 3" key="2">
    <citation type="journal article" date="2011" name="ISME J.">
        <title>RNA-seq reveals cooperative metabolic interactions between two termite-gut spirochete species in co-culture.</title>
        <authorList>
            <person name="Rosenthal A.Z."/>
            <person name="Matson E.G."/>
            <person name="Eldar A."/>
            <person name="Leadbetter J.R."/>
        </authorList>
    </citation>
    <scope>NUCLEOTIDE SEQUENCE [LARGE SCALE GENOMIC DNA]</scope>
    <source>
        <strain evidence="3">ATCC BAA-888 / DSM 13862 / ZAS-9</strain>
    </source>
</reference>
<name>F5YBF8_LEAAZ</name>
<keyword evidence="1" id="KW-0812">Transmembrane</keyword>
<evidence type="ECO:0000256" key="1">
    <source>
        <dbReference type="SAM" id="Phobius"/>
    </source>
</evidence>